<reference evidence="5" key="1">
    <citation type="submission" date="2014-02" db="EMBL/GenBank/DDBJ databases">
        <title>Complete genome sequence and comparative genomic analysis of the nitrogen-fixing bacterium Leptospirillum ferriphilum YSK.</title>
        <authorList>
            <person name="Guo X."/>
            <person name="Yin H."/>
            <person name="Liang Y."/>
            <person name="Hu Q."/>
            <person name="Ma L."/>
            <person name="Xiao Y."/>
            <person name="Zhang X."/>
            <person name="Qiu G."/>
            <person name="Liu X."/>
        </authorList>
    </citation>
    <scope>NUCLEOTIDE SEQUENCE [LARGE SCALE GENOMIC DNA]</scope>
    <source>
        <strain evidence="5">YSK</strain>
    </source>
</reference>
<dbReference type="SUPFAM" id="SSF82607">
    <property type="entry name" value="YbaB-like"/>
    <property type="match status" value="1"/>
</dbReference>
<keyword evidence="5" id="KW-1185">Reference proteome</keyword>
<evidence type="ECO:0000256" key="1">
    <source>
        <dbReference type="ARBA" id="ARBA00023125"/>
    </source>
</evidence>
<name>A0A059XX88_9BACT</name>
<protein>
    <recommendedName>
        <fullName evidence="2">Nucleoid-associated protein Y981_01010</fullName>
    </recommendedName>
</protein>
<gene>
    <name evidence="4" type="ORF">Y981_01010</name>
</gene>
<dbReference type="InterPro" id="IPR004401">
    <property type="entry name" value="YbaB/EbfC"/>
</dbReference>
<dbReference type="PIRSF" id="PIRSF004555">
    <property type="entry name" value="UCP004555"/>
    <property type="match status" value="1"/>
</dbReference>
<comment type="function">
    <text evidence="2">Binds to DNA and alters its conformation. May be involved in regulation of gene expression, nucleoid organization and DNA protection.</text>
</comment>
<feature type="region of interest" description="Disordered" evidence="3">
    <location>
        <begin position="1"/>
        <end position="32"/>
    </location>
</feature>
<evidence type="ECO:0000256" key="3">
    <source>
        <dbReference type="SAM" id="MobiDB-lite"/>
    </source>
</evidence>
<comment type="subcellular location">
    <subcellularLocation>
        <location evidence="2">Cytoplasm</location>
        <location evidence="2">Nucleoid</location>
    </subcellularLocation>
</comment>
<comment type="subunit">
    <text evidence="2">Homodimer.</text>
</comment>
<dbReference type="PANTHER" id="PTHR33449:SF1">
    <property type="entry name" value="NUCLEOID-ASSOCIATED PROTEIN YBAB"/>
    <property type="match status" value="1"/>
</dbReference>
<dbReference type="PANTHER" id="PTHR33449">
    <property type="entry name" value="NUCLEOID-ASSOCIATED PROTEIN YBAB"/>
    <property type="match status" value="1"/>
</dbReference>
<dbReference type="HOGENOM" id="CLU_140930_2_2_0"/>
<dbReference type="GO" id="GO:0043590">
    <property type="term" value="C:bacterial nucleoid"/>
    <property type="evidence" value="ECO:0007669"/>
    <property type="project" value="UniProtKB-UniRule"/>
</dbReference>
<evidence type="ECO:0000313" key="4">
    <source>
        <dbReference type="EMBL" id="AIA29916.1"/>
    </source>
</evidence>
<dbReference type="NCBIfam" id="TIGR00103">
    <property type="entry name" value="DNA_YbaB_EbfC"/>
    <property type="match status" value="1"/>
</dbReference>
<sequence>MMPDFMKKAQELQEKMAKIQEDAGSRTVEGSAGGKMVTVTVNGRMEVVSLRIEPAILKNEDPAFIEDLIVAALNDGLKKARDMMAQSLLEASGLPPGLGGFPGL</sequence>
<evidence type="ECO:0000256" key="2">
    <source>
        <dbReference type="HAMAP-Rule" id="MF_00274"/>
    </source>
</evidence>
<dbReference type="GO" id="GO:0005829">
    <property type="term" value="C:cytosol"/>
    <property type="evidence" value="ECO:0007669"/>
    <property type="project" value="TreeGrafter"/>
</dbReference>
<comment type="similarity">
    <text evidence="2">Belongs to the YbaB/EbfC family.</text>
</comment>
<dbReference type="GO" id="GO:0003677">
    <property type="term" value="F:DNA binding"/>
    <property type="evidence" value="ECO:0007669"/>
    <property type="project" value="UniProtKB-UniRule"/>
</dbReference>
<feature type="compositionally biased region" description="Basic and acidic residues" evidence="3">
    <location>
        <begin position="1"/>
        <end position="24"/>
    </location>
</feature>
<dbReference type="AlphaFoldDB" id="A0A059XX88"/>
<dbReference type="Proteomes" id="UP000027059">
    <property type="component" value="Chromosome"/>
</dbReference>
<dbReference type="HAMAP" id="MF_00274">
    <property type="entry name" value="DNA_YbaB_EbfC"/>
    <property type="match status" value="1"/>
</dbReference>
<dbReference type="OrthoDB" id="9803080at2"/>
<dbReference type="Pfam" id="PF02575">
    <property type="entry name" value="YbaB_DNA_bd"/>
    <property type="match status" value="1"/>
</dbReference>
<dbReference type="InterPro" id="IPR036894">
    <property type="entry name" value="YbaB-like_sf"/>
</dbReference>
<accession>A0A059XX88</accession>
<evidence type="ECO:0000313" key="5">
    <source>
        <dbReference type="Proteomes" id="UP000027059"/>
    </source>
</evidence>
<dbReference type="Gene3D" id="3.30.1310.10">
    <property type="entry name" value="Nucleoid-associated protein YbaB-like domain"/>
    <property type="match status" value="1"/>
</dbReference>
<keyword evidence="1 2" id="KW-0238">DNA-binding</keyword>
<dbReference type="KEGG" id="lfp:Y981_01010"/>
<keyword evidence="2" id="KW-0963">Cytoplasm</keyword>
<organism evidence="4 5">
    <name type="scientific">Leptospirillum ferriphilum YSK</name>
    <dbReference type="NCBI Taxonomy" id="1441628"/>
    <lineage>
        <taxon>Bacteria</taxon>
        <taxon>Pseudomonadati</taxon>
        <taxon>Nitrospirota</taxon>
        <taxon>Nitrospiria</taxon>
        <taxon>Nitrospirales</taxon>
        <taxon>Nitrospiraceae</taxon>
        <taxon>Leptospirillum</taxon>
    </lineage>
</organism>
<dbReference type="EMBL" id="CP007243">
    <property type="protein sequence ID" value="AIA29916.1"/>
    <property type="molecule type" value="Genomic_DNA"/>
</dbReference>
<reference evidence="4 5" key="2">
    <citation type="journal article" date="2015" name="Biomed. Res. Int.">
        <title>Effects of Arsenite Resistance on the Growth and Functional Gene Expression of Leptospirillum ferriphilum and Acidithiobacillus thiooxidans in Pure Culture and Coculture.</title>
        <authorList>
            <person name="Jiang H."/>
            <person name="Liang Y."/>
            <person name="Yin H."/>
            <person name="Xiao Y."/>
            <person name="Guo X."/>
            <person name="Xu Y."/>
            <person name="Hu Q."/>
            <person name="Liu H."/>
            <person name="Liu X."/>
        </authorList>
    </citation>
    <scope>NUCLEOTIDE SEQUENCE [LARGE SCALE GENOMIC DNA]</scope>
    <source>
        <strain evidence="4 5">YSK</strain>
    </source>
</reference>
<proteinExistence type="inferred from homology"/>